<feature type="domain" description="Tripartite ATP-independent periplasmic transporters DctQ component" evidence="10">
    <location>
        <begin position="39"/>
        <end position="169"/>
    </location>
</feature>
<evidence type="ECO:0000256" key="3">
    <source>
        <dbReference type="ARBA" id="ARBA00022475"/>
    </source>
</evidence>
<keyword evidence="2 9" id="KW-0813">Transport</keyword>
<feature type="transmembrane region" description="Helical" evidence="9">
    <location>
        <begin position="101"/>
        <end position="124"/>
    </location>
</feature>
<keyword evidence="6 9" id="KW-1133">Transmembrane helix</keyword>
<sequence>MIRFRFSGRSAGNTPVERAVGCVEQVFLKFSMLTIVILLALICISVLGRTFFNWPIPDDVVLAENLMPVIVALPFAYATARRGHIEVEVFTSWLPQQFLKPLSAFAHLLALLIFSAILWCVWIGVLKDLDSGQYYEGELALPVWPAKLVFVIALALFCLRLLMNLCEDLGLKKAPEIQQPSEHLS</sequence>
<evidence type="ECO:0000256" key="4">
    <source>
        <dbReference type="ARBA" id="ARBA00022519"/>
    </source>
</evidence>
<comment type="similarity">
    <text evidence="8 9">Belongs to the TRAP transporter small permease family.</text>
</comment>
<dbReference type="InterPro" id="IPR007387">
    <property type="entry name" value="TRAP_DctQ"/>
</dbReference>
<accession>A0ABS3F5I0</accession>
<keyword evidence="12" id="KW-1185">Reference proteome</keyword>
<feature type="transmembrane region" description="Helical" evidence="9">
    <location>
        <begin position="26"/>
        <end position="48"/>
    </location>
</feature>
<feature type="transmembrane region" description="Helical" evidence="9">
    <location>
        <begin position="60"/>
        <end position="80"/>
    </location>
</feature>
<keyword evidence="4 9" id="KW-0997">Cell inner membrane</keyword>
<comment type="subcellular location">
    <subcellularLocation>
        <location evidence="1 9">Cell inner membrane</location>
        <topology evidence="1 9">Multi-pass membrane protein</topology>
    </subcellularLocation>
</comment>
<comment type="subunit">
    <text evidence="9">The complex comprises the extracytoplasmic solute receptor protein and the two transmembrane proteins.</text>
</comment>
<evidence type="ECO:0000256" key="7">
    <source>
        <dbReference type="ARBA" id="ARBA00023136"/>
    </source>
</evidence>
<feature type="transmembrane region" description="Helical" evidence="9">
    <location>
        <begin position="144"/>
        <end position="163"/>
    </location>
</feature>
<keyword evidence="7 9" id="KW-0472">Membrane</keyword>
<gene>
    <name evidence="11" type="ORF">J0X12_06270</name>
</gene>
<dbReference type="PANTHER" id="PTHR35011">
    <property type="entry name" value="2,3-DIKETO-L-GULONATE TRAP TRANSPORTER SMALL PERMEASE PROTEIN YIAM"/>
    <property type="match status" value="1"/>
</dbReference>
<proteinExistence type="inferred from homology"/>
<evidence type="ECO:0000256" key="2">
    <source>
        <dbReference type="ARBA" id="ARBA00022448"/>
    </source>
</evidence>
<dbReference type="EMBL" id="JAFLNC010000002">
    <property type="protein sequence ID" value="MBO0333207.1"/>
    <property type="molecule type" value="Genomic_DNA"/>
</dbReference>
<evidence type="ECO:0000256" key="5">
    <source>
        <dbReference type="ARBA" id="ARBA00022692"/>
    </source>
</evidence>
<evidence type="ECO:0000313" key="11">
    <source>
        <dbReference type="EMBL" id="MBO0333207.1"/>
    </source>
</evidence>
<dbReference type="PANTHER" id="PTHR35011:SF10">
    <property type="entry name" value="TRAP TRANSPORTER SMALL PERMEASE PROTEIN"/>
    <property type="match status" value="1"/>
</dbReference>
<evidence type="ECO:0000256" key="6">
    <source>
        <dbReference type="ARBA" id="ARBA00022989"/>
    </source>
</evidence>
<evidence type="ECO:0000313" key="12">
    <source>
        <dbReference type="Proteomes" id="UP000664761"/>
    </source>
</evidence>
<keyword evidence="5 9" id="KW-0812">Transmembrane</keyword>
<comment type="function">
    <text evidence="9">Part of the tripartite ATP-independent periplasmic (TRAP) transport system.</text>
</comment>
<dbReference type="InterPro" id="IPR055348">
    <property type="entry name" value="DctQ"/>
</dbReference>
<comment type="caution">
    <text evidence="11">The sequence shown here is derived from an EMBL/GenBank/DDBJ whole genome shotgun (WGS) entry which is preliminary data.</text>
</comment>
<keyword evidence="3" id="KW-1003">Cell membrane</keyword>
<reference evidence="11 12" key="1">
    <citation type="submission" date="2021-03" db="EMBL/GenBank/DDBJ databases">
        <title>Sneathiella sp. CAU 1612 isolated from Kang Won-do.</title>
        <authorList>
            <person name="Kim W."/>
        </authorList>
    </citation>
    <scope>NUCLEOTIDE SEQUENCE [LARGE SCALE GENOMIC DNA]</scope>
    <source>
        <strain evidence="11 12">CAU 1612</strain>
    </source>
</reference>
<dbReference type="RefSeq" id="WP_207043349.1">
    <property type="nucleotide sequence ID" value="NZ_JAFLNC010000002.1"/>
</dbReference>
<evidence type="ECO:0000256" key="8">
    <source>
        <dbReference type="ARBA" id="ARBA00038436"/>
    </source>
</evidence>
<protein>
    <recommendedName>
        <fullName evidence="9">TRAP transporter small permease protein</fullName>
    </recommendedName>
</protein>
<organism evidence="11 12">
    <name type="scientific">Sneathiella sedimenti</name>
    <dbReference type="NCBI Taxonomy" id="2816034"/>
    <lineage>
        <taxon>Bacteria</taxon>
        <taxon>Pseudomonadati</taxon>
        <taxon>Pseudomonadota</taxon>
        <taxon>Alphaproteobacteria</taxon>
        <taxon>Sneathiellales</taxon>
        <taxon>Sneathiellaceae</taxon>
        <taxon>Sneathiella</taxon>
    </lineage>
</organism>
<evidence type="ECO:0000256" key="1">
    <source>
        <dbReference type="ARBA" id="ARBA00004429"/>
    </source>
</evidence>
<dbReference type="Pfam" id="PF04290">
    <property type="entry name" value="DctQ"/>
    <property type="match status" value="1"/>
</dbReference>
<name>A0ABS3F5I0_9PROT</name>
<dbReference type="Proteomes" id="UP000664761">
    <property type="component" value="Unassembled WGS sequence"/>
</dbReference>
<evidence type="ECO:0000259" key="10">
    <source>
        <dbReference type="Pfam" id="PF04290"/>
    </source>
</evidence>
<evidence type="ECO:0000256" key="9">
    <source>
        <dbReference type="RuleBase" id="RU369079"/>
    </source>
</evidence>